<accession>A0ABQ4LNK7</accession>
<evidence type="ECO:0000313" key="2">
    <source>
        <dbReference type="Proteomes" id="UP000676601"/>
    </source>
</evidence>
<dbReference type="Proteomes" id="UP000676601">
    <property type="component" value="Unassembled WGS sequence"/>
</dbReference>
<reference evidence="1 2" key="1">
    <citation type="submission" date="2021-03" db="EMBL/GenBank/DDBJ databases">
        <title>Antimicrobial resistance genes in bacteria isolated from Japanese honey, and their potential for conferring macrolide and lincosamide resistance in the American foulbrood pathogen Paenibacillus larvae.</title>
        <authorList>
            <person name="Okamoto M."/>
            <person name="Kumagai M."/>
            <person name="Kanamori H."/>
            <person name="Takamatsu D."/>
        </authorList>
    </citation>
    <scope>NUCLEOTIDE SEQUENCE [LARGE SCALE GENOMIC DNA]</scope>
    <source>
        <strain evidence="1 2">J21TS7</strain>
    </source>
</reference>
<evidence type="ECO:0000313" key="1">
    <source>
        <dbReference type="EMBL" id="GIO57955.1"/>
    </source>
</evidence>
<gene>
    <name evidence="1" type="ORF">J21TS7_62730</name>
</gene>
<dbReference type="SUPFAM" id="SSF47413">
    <property type="entry name" value="lambda repressor-like DNA-binding domains"/>
    <property type="match status" value="1"/>
</dbReference>
<protein>
    <recommendedName>
        <fullName evidence="3">XRE family transcriptional regulator</fullName>
    </recommendedName>
</protein>
<comment type="caution">
    <text evidence="1">The sequence shown here is derived from an EMBL/GenBank/DDBJ whole genome shotgun (WGS) entry which is preliminary data.</text>
</comment>
<dbReference type="EMBL" id="BORU01000005">
    <property type="protein sequence ID" value="GIO57955.1"/>
    <property type="molecule type" value="Genomic_DNA"/>
</dbReference>
<keyword evidence="2" id="KW-1185">Reference proteome</keyword>
<proteinExistence type="predicted"/>
<name>A0ABQ4LNK7_9BACL</name>
<dbReference type="InterPro" id="IPR010982">
    <property type="entry name" value="Lambda_DNA-bd_dom_sf"/>
</dbReference>
<dbReference type="RefSeq" id="WP_212985974.1">
    <property type="nucleotide sequence ID" value="NZ_BORU01000005.1"/>
</dbReference>
<organism evidence="1 2">
    <name type="scientific">Paenibacillus cineris</name>
    <dbReference type="NCBI Taxonomy" id="237530"/>
    <lineage>
        <taxon>Bacteria</taxon>
        <taxon>Bacillati</taxon>
        <taxon>Bacillota</taxon>
        <taxon>Bacilli</taxon>
        <taxon>Bacillales</taxon>
        <taxon>Paenibacillaceae</taxon>
        <taxon>Paenibacillus</taxon>
    </lineage>
</organism>
<evidence type="ECO:0008006" key="3">
    <source>
        <dbReference type="Google" id="ProtNLM"/>
    </source>
</evidence>
<sequence>MLKASFETSVSKRIREKLLSKGIPFKVAAEKAGIPAKRFYRVMDGSSSLHADEVEKLCRVEELELNPTELLCP</sequence>